<dbReference type="AlphaFoldDB" id="A0A1M5DSA0"/>
<evidence type="ECO:0000313" key="2">
    <source>
        <dbReference type="Proteomes" id="UP000184509"/>
    </source>
</evidence>
<dbReference type="EMBL" id="FQTV01000012">
    <property type="protein sequence ID" value="SHF69898.1"/>
    <property type="molecule type" value="Genomic_DNA"/>
</dbReference>
<evidence type="ECO:0000313" key="1">
    <source>
        <dbReference type="EMBL" id="SHF69898.1"/>
    </source>
</evidence>
<accession>A0A1M5DSA0</accession>
<protein>
    <submittedName>
        <fullName evidence="1">Uncharacterized protein</fullName>
    </submittedName>
</protein>
<sequence length="245" mass="28578">MIIHTDSDNRKPIEQKVRELIFTKLYFKIDKEQIFIDIEDFINLILMDVIAIAKSGYDIDKALKIALKEQPHYNAAPQTKRNELEEAAEQFAIEVDAYYNYLDAKKEQQDDDSIYDTVSFILNSDYELITKRLHEVMMEAIERRVPEMDDPNFDRESLIDSFANQVRFIASNDTIEDAVEEAHFEYTTYLEEGFFTKEYLKKEFNRFAPLAQAEINAYKFAISLQNQNADIGTILGTVKQLLQLA</sequence>
<dbReference type="Proteomes" id="UP000184509">
    <property type="component" value="Unassembled WGS sequence"/>
</dbReference>
<organism evidence="1 2">
    <name type="scientific">Bacteroides luti</name>
    <dbReference type="NCBI Taxonomy" id="1297750"/>
    <lineage>
        <taxon>Bacteria</taxon>
        <taxon>Pseudomonadati</taxon>
        <taxon>Bacteroidota</taxon>
        <taxon>Bacteroidia</taxon>
        <taxon>Bacteroidales</taxon>
        <taxon>Bacteroidaceae</taxon>
        <taxon>Bacteroides</taxon>
    </lineage>
</organism>
<dbReference type="STRING" id="1297750.SAMN05444405_11262"/>
<reference evidence="1 2" key="1">
    <citation type="submission" date="2016-11" db="EMBL/GenBank/DDBJ databases">
        <authorList>
            <person name="Jaros S."/>
            <person name="Januszkiewicz K."/>
            <person name="Wedrychowicz H."/>
        </authorList>
    </citation>
    <scope>NUCLEOTIDE SEQUENCE [LARGE SCALE GENOMIC DNA]</scope>
    <source>
        <strain evidence="1 2">DSM 26991</strain>
    </source>
</reference>
<keyword evidence="2" id="KW-1185">Reference proteome</keyword>
<dbReference type="RefSeq" id="WP_073402637.1">
    <property type="nucleotide sequence ID" value="NZ_FQTV01000012.1"/>
</dbReference>
<gene>
    <name evidence="1" type="ORF">SAMN05444405_11262</name>
</gene>
<proteinExistence type="predicted"/>
<name>A0A1M5DSA0_9BACE</name>